<comment type="subcellular location">
    <subcellularLocation>
        <location evidence="1">Membrane</location>
        <topology evidence="1">Multi-pass membrane protein</topology>
    </subcellularLocation>
</comment>
<evidence type="ECO:0000256" key="5">
    <source>
        <dbReference type="ARBA" id="ARBA00022989"/>
    </source>
</evidence>
<keyword evidence="4" id="KW-0378">Hydrolase</keyword>
<feature type="transmembrane region" description="Helical" evidence="7">
    <location>
        <begin position="196"/>
        <end position="213"/>
    </location>
</feature>
<evidence type="ECO:0000313" key="9">
    <source>
        <dbReference type="EMBL" id="OZI34546.1"/>
    </source>
</evidence>
<evidence type="ECO:0000256" key="2">
    <source>
        <dbReference type="ARBA" id="ARBA00009045"/>
    </source>
</evidence>
<dbReference type="Pfam" id="PF01694">
    <property type="entry name" value="Rhomboid"/>
    <property type="match status" value="1"/>
</dbReference>
<comment type="similarity">
    <text evidence="2">Belongs to the peptidase S54 family.</text>
</comment>
<dbReference type="OrthoDB" id="9778341at2"/>
<proteinExistence type="inferred from homology"/>
<evidence type="ECO:0000256" key="7">
    <source>
        <dbReference type="SAM" id="Phobius"/>
    </source>
</evidence>
<dbReference type="InterPro" id="IPR022764">
    <property type="entry name" value="Peptidase_S54_rhomboid_dom"/>
</dbReference>
<evidence type="ECO:0000313" key="10">
    <source>
        <dbReference type="Proteomes" id="UP000216020"/>
    </source>
</evidence>
<keyword evidence="5 7" id="KW-1133">Transmembrane helix</keyword>
<protein>
    <recommendedName>
        <fullName evidence="8">Peptidase S54 rhomboid domain-containing protein</fullName>
    </recommendedName>
</protein>
<feature type="transmembrane region" description="Helical" evidence="7">
    <location>
        <begin position="100"/>
        <end position="124"/>
    </location>
</feature>
<dbReference type="GO" id="GO:0004252">
    <property type="term" value="F:serine-type endopeptidase activity"/>
    <property type="evidence" value="ECO:0007669"/>
    <property type="project" value="InterPro"/>
</dbReference>
<dbReference type="PANTHER" id="PTHR43731:SF14">
    <property type="entry name" value="PRESENILIN-ASSOCIATED RHOMBOID-LIKE PROTEIN, MITOCHONDRIAL"/>
    <property type="match status" value="1"/>
</dbReference>
<dbReference type="Proteomes" id="UP000216020">
    <property type="component" value="Unassembled WGS sequence"/>
</dbReference>
<feature type="transmembrane region" description="Helical" evidence="7">
    <location>
        <begin position="243"/>
        <end position="266"/>
    </location>
</feature>
<dbReference type="SUPFAM" id="SSF144091">
    <property type="entry name" value="Rhomboid-like"/>
    <property type="match status" value="1"/>
</dbReference>
<name>A0A261SB10_9BORD</name>
<feature type="domain" description="Peptidase S54 rhomboid" evidence="8">
    <location>
        <begin position="98"/>
        <end position="235"/>
    </location>
</feature>
<sequence>MPRGSAILAIRPVSLSSFGGLAPAVAPYPRSLFPMPSPGRPSLLPALRASKITLLLVIANVAVYAGLGFVDTRAFETLSQGSFLIDWGANVPPLTLSGEYWRLFTSMFLHVGFAHLAMNMLALWSLGLVLEPRMRWPVFLGIYLLSGLCGSLTTALWNRGELMVSCGASGAILGLFGAALAYALRDRRTGRLHFPVRNLMLSLVLTFGAGTVFSIDNAAHAGGLVCGFLLALVALYSEKLRPAAAGATLSVAGLAVAAALVAVASANHDQDLSDKLAAARLNRTLQHLGFDGYATALDGVQTLDACIMRVMMGDAPDGNPMPDRKPGETRVEDLRQCNRNDDRAEVLARFLPAEFAHCRAQAADLRDRVTRQATLRGLAIIDRYCTTQPRVQAAVFAPAPADLDLKAAYRARQDVENLLDGTGVEIGDGRGTDEESSKAIRELLRGAGPLATAVVEESGCPYWSCRR</sequence>
<evidence type="ECO:0000256" key="1">
    <source>
        <dbReference type="ARBA" id="ARBA00004141"/>
    </source>
</evidence>
<organism evidence="9 10">
    <name type="scientific">Bordetella genomosp. 10</name>
    <dbReference type="NCBI Taxonomy" id="1416804"/>
    <lineage>
        <taxon>Bacteria</taxon>
        <taxon>Pseudomonadati</taxon>
        <taxon>Pseudomonadota</taxon>
        <taxon>Betaproteobacteria</taxon>
        <taxon>Burkholderiales</taxon>
        <taxon>Alcaligenaceae</taxon>
        <taxon>Bordetella</taxon>
    </lineage>
</organism>
<dbReference type="PANTHER" id="PTHR43731">
    <property type="entry name" value="RHOMBOID PROTEASE"/>
    <property type="match status" value="1"/>
</dbReference>
<evidence type="ECO:0000256" key="4">
    <source>
        <dbReference type="ARBA" id="ARBA00022801"/>
    </source>
</evidence>
<reference evidence="10" key="1">
    <citation type="submission" date="2017-05" db="EMBL/GenBank/DDBJ databases">
        <title>Complete and WGS of Bordetella genogroups.</title>
        <authorList>
            <person name="Spilker T."/>
            <person name="Lipuma J."/>
        </authorList>
    </citation>
    <scope>NUCLEOTIDE SEQUENCE [LARGE SCALE GENOMIC DNA]</scope>
    <source>
        <strain evidence="10">AU16122</strain>
    </source>
</reference>
<dbReference type="AlphaFoldDB" id="A0A261SB10"/>
<dbReference type="GO" id="GO:0016020">
    <property type="term" value="C:membrane"/>
    <property type="evidence" value="ECO:0007669"/>
    <property type="project" value="UniProtKB-SubCell"/>
</dbReference>
<comment type="caution">
    <text evidence="9">The sequence shown here is derived from an EMBL/GenBank/DDBJ whole genome shotgun (WGS) entry which is preliminary data.</text>
</comment>
<evidence type="ECO:0000259" key="8">
    <source>
        <dbReference type="Pfam" id="PF01694"/>
    </source>
</evidence>
<feature type="transmembrane region" description="Helical" evidence="7">
    <location>
        <begin position="49"/>
        <end position="70"/>
    </location>
</feature>
<feature type="transmembrane region" description="Helical" evidence="7">
    <location>
        <begin position="162"/>
        <end position="184"/>
    </location>
</feature>
<keyword evidence="10" id="KW-1185">Reference proteome</keyword>
<dbReference type="InterPro" id="IPR050925">
    <property type="entry name" value="Rhomboid_protease_S54"/>
</dbReference>
<feature type="transmembrane region" description="Helical" evidence="7">
    <location>
        <begin position="219"/>
        <end position="236"/>
    </location>
</feature>
<dbReference type="Gene3D" id="1.20.1540.10">
    <property type="entry name" value="Rhomboid-like"/>
    <property type="match status" value="1"/>
</dbReference>
<evidence type="ECO:0000256" key="6">
    <source>
        <dbReference type="ARBA" id="ARBA00023136"/>
    </source>
</evidence>
<dbReference type="InterPro" id="IPR035952">
    <property type="entry name" value="Rhomboid-like_sf"/>
</dbReference>
<evidence type="ECO:0000256" key="3">
    <source>
        <dbReference type="ARBA" id="ARBA00022692"/>
    </source>
</evidence>
<feature type="transmembrane region" description="Helical" evidence="7">
    <location>
        <begin position="136"/>
        <end position="156"/>
    </location>
</feature>
<accession>A0A261SB10</accession>
<dbReference type="EMBL" id="NEVM01000002">
    <property type="protein sequence ID" value="OZI34546.1"/>
    <property type="molecule type" value="Genomic_DNA"/>
</dbReference>
<keyword evidence="6 7" id="KW-0472">Membrane</keyword>
<keyword evidence="3 7" id="KW-0812">Transmembrane</keyword>
<gene>
    <name evidence="9" type="ORF">CAL29_13680</name>
</gene>